<dbReference type="Proteomes" id="UP000700732">
    <property type="component" value="Unassembled WGS sequence"/>
</dbReference>
<reference evidence="9 10" key="1">
    <citation type="submission" date="2019-06" db="EMBL/GenBank/DDBJ databases">
        <title>Spirosoma utsteinense sp. nov. isolated from Antarctic ice-free soils.</title>
        <authorList>
            <person name="Tahon G."/>
        </authorList>
    </citation>
    <scope>NUCLEOTIDE SEQUENCE [LARGE SCALE GENOMIC DNA]</scope>
    <source>
        <strain evidence="9 10">LMG 31447</strain>
    </source>
</reference>
<evidence type="ECO:0000313" key="10">
    <source>
        <dbReference type="Proteomes" id="UP000700732"/>
    </source>
</evidence>
<keyword evidence="10" id="KW-1185">Reference proteome</keyword>
<evidence type="ECO:0000256" key="2">
    <source>
        <dbReference type="ARBA" id="ARBA00006577"/>
    </source>
</evidence>
<comment type="similarity">
    <text evidence="2 6">Belongs to the FKBP-type PPIase family.</text>
</comment>
<evidence type="ECO:0000313" key="9">
    <source>
        <dbReference type="EMBL" id="MBC3794201.1"/>
    </source>
</evidence>
<dbReference type="EMBL" id="VFIA01000039">
    <property type="protein sequence ID" value="MBC3794201.1"/>
    <property type="molecule type" value="Genomic_DNA"/>
</dbReference>
<dbReference type="SUPFAM" id="SSF54534">
    <property type="entry name" value="FKBP-like"/>
    <property type="match status" value="1"/>
</dbReference>
<evidence type="ECO:0000256" key="6">
    <source>
        <dbReference type="RuleBase" id="RU003915"/>
    </source>
</evidence>
<evidence type="ECO:0000256" key="7">
    <source>
        <dbReference type="SAM" id="SignalP"/>
    </source>
</evidence>
<dbReference type="PROSITE" id="PS51257">
    <property type="entry name" value="PROKAR_LIPOPROTEIN"/>
    <property type="match status" value="1"/>
</dbReference>
<dbReference type="GO" id="GO:0016853">
    <property type="term" value="F:isomerase activity"/>
    <property type="evidence" value="ECO:0007669"/>
    <property type="project" value="UniProtKB-KW"/>
</dbReference>
<sequence length="159" mass="16494">MKKYTLALLLAVAMFAGGCQQTDTTPCTATPVTTKAPASEVATLKQYIDANKITATADDRGFYYTIQSPGTGSKPTICSNVTVNYVGKLTNGSTFDQGNGVSFGLSQLILGWQEGIPLIASGGSITLYLPPSLAYGSAATNGIPANSILVFTIDLTSIN</sequence>
<evidence type="ECO:0000256" key="3">
    <source>
        <dbReference type="ARBA" id="ARBA00023110"/>
    </source>
</evidence>
<keyword evidence="4 5" id="KW-0413">Isomerase</keyword>
<dbReference type="InterPro" id="IPR001179">
    <property type="entry name" value="PPIase_FKBP_dom"/>
</dbReference>
<evidence type="ECO:0000256" key="1">
    <source>
        <dbReference type="ARBA" id="ARBA00000971"/>
    </source>
</evidence>
<dbReference type="PANTHER" id="PTHR43811:SF19">
    <property type="entry name" value="39 KDA FK506-BINDING NUCLEAR PROTEIN"/>
    <property type="match status" value="1"/>
</dbReference>
<dbReference type="Gene3D" id="3.10.50.40">
    <property type="match status" value="1"/>
</dbReference>
<feature type="chain" id="PRO_5047209273" description="Peptidyl-prolyl cis-trans isomerase" evidence="7">
    <location>
        <begin position="22"/>
        <end position="159"/>
    </location>
</feature>
<keyword evidence="3 5" id="KW-0697">Rotamase</keyword>
<protein>
    <recommendedName>
        <fullName evidence="6">Peptidyl-prolyl cis-trans isomerase</fullName>
        <ecNumber evidence="6">5.2.1.8</ecNumber>
    </recommendedName>
</protein>
<name>A0ABR6WDZ6_9BACT</name>
<keyword evidence="7" id="KW-0732">Signal</keyword>
<proteinExistence type="inferred from homology"/>
<evidence type="ECO:0000259" key="8">
    <source>
        <dbReference type="PROSITE" id="PS50059"/>
    </source>
</evidence>
<evidence type="ECO:0000256" key="5">
    <source>
        <dbReference type="PROSITE-ProRule" id="PRU00277"/>
    </source>
</evidence>
<evidence type="ECO:0000256" key="4">
    <source>
        <dbReference type="ARBA" id="ARBA00023235"/>
    </source>
</evidence>
<dbReference type="RefSeq" id="WP_186740407.1">
    <property type="nucleotide sequence ID" value="NZ_VFIA01000039.1"/>
</dbReference>
<dbReference type="PROSITE" id="PS50059">
    <property type="entry name" value="FKBP_PPIASE"/>
    <property type="match status" value="1"/>
</dbReference>
<dbReference type="PANTHER" id="PTHR43811">
    <property type="entry name" value="FKBP-TYPE PEPTIDYL-PROLYL CIS-TRANS ISOMERASE FKPA"/>
    <property type="match status" value="1"/>
</dbReference>
<organism evidence="9 10">
    <name type="scientific">Spirosoma utsteinense</name>
    <dbReference type="NCBI Taxonomy" id="2585773"/>
    <lineage>
        <taxon>Bacteria</taxon>
        <taxon>Pseudomonadati</taxon>
        <taxon>Bacteroidota</taxon>
        <taxon>Cytophagia</taxon>
        <taxon>Cytophagales</taxon>
        <taxon>Cytophagaceae</taxon>
        <taxon>Spirosoma</taxon>
    </lineage>
</organism>
<dbReference type="InterPro" id="IPR046357">
    <property type="entry name" value="PPIase_dom_sf"/>
</dbReference>
<dbReference type="EC" id="5.2.1.8" evidence="6"/>
<accession>A0ABR6WDZ6</accession>
<gene>
    <name evidence="9" type="ORF">FH603_4728</name>
</gene>
<comment type="caution">
    <text evidence="9">The sequence shown here is derived from an EMBL/GenBank/DDBJ whole genome shotgun (WGS) entry which is preliminary data.</text>
</comment>
<dbReference type="Pfam" id="PF00254">
    <property type="entry name" value="FKBP_C"/>
    <property type="match status" value="1"/>
</dbReference>
<feature type="domain" description="PPIase FKBP-type" evidence="8">
    <location>
        <begin position="78"/>
        <end position="159"/>
    </location>
</feature>
<comment type="catalytic activity">
    <reaction evidence="1 5 6">
        <text>[protein]-peptidylproline (omega=180) = [protein]-peptidylproline (omega=0)</text>
        <dbReference type="Rhea" id="RHEA:16237"/>
        <dbReference type="Rhea" id="RHEA-COMP:10747"/>
        <dbReference type="Rhea" id="RHEA-COMP:10748"/>
        <dbReference type="ChEBI" id="CHEBI:83833"/>
        <dbReference type="ChEBI" id="CHEBI:83834"/>
        <dbReference type="EC" id="5.2.1.8"/>
    </reaction>
</comment>
<feature type="signal peptide" evidence="7">
    <location>
        <begin position="1"/>
        <end position="21"/>
    </location>
</feature>